<accession>A0A7S3G958</accession>
<feature type="region of interest" description="Disordered" evidence="1">
    <location>
        <begin position="194"/>
        <end position="213"/>
    </location>
</feature>
<feature type="region of interest" description="Disordered" evidence="1">
    <location>
        <begin position="1"/>
        <end position="25"/>
    </location>
</feature>
<organism evidence="2">
    <name type="scientific">Palpitomonas bilix</name>
    <dbReference type="NCBI Taxonomy" id="652834"/>
    <lineage>
        <taxon>Eukaryota</taxon>
        <taxon>Eukaryota incertae sedis</taxon>
    </lineage>
</organism>
<dbReference type="AlphaFoldDB" id="A0A7S3G958"/>
<sequence>MMSGKDLHKSLKRKLETEEEIKKERDANLRRISSSKFERRPTGQIFASIGQKLNTQVKAITEATQKYGYLTFEEIRNCKGPNLKEVAHKGLRDLLTKSPKLIVADERIDYRSTFEISSEEEMKIVVAEHPDGVATVELIDGVNKEERERYLLDLIRKKEVLALDNREPSYDPRVPSLKNYRIVYPRTIILFSSSRKKPSRAKQPDKATELGSRPSEIAAQLWAAVEKQPNNEHDLKDLLDGLQKKGAKAERAPHEVMSMIDNERAPKRRKRAKSSRFPQRITNTHLNEFNAKGKGK</sequence>
<evidence type="ECO:0008006" key="3">
    <source>
        <dbReference type="Google" id="ProtNLM"/>
    </source>
</evidence>
<proteinExistence type="predicted"/>
<evidence type="ECO:0000256" key="1">
    <source>
        <dbReference type="SAM" id="MobiDB-lite"/>
    </source>
</evidence>
<protein>
    <recommendedName>
        <fullName evidence="3">Transcription initiation factor IIE subunit beta</fullName>
    </recommendedName>
</protein>
<dbReference type="EMBL" id="HBIB01030267">
    <property type="protein sequence ID" value="CAE0257353.1"/>
    <property type="molecule type" value="Transcribed_RNA"/>
</dbReference>
<feature type="region of interest" description="Disordered" evidence="1">
    <location>
        <begin position="243"/>
        <end position="296"/>
    </location>
</feature>
<reference evidence="2" key="1">
    <citation type="submission" date="2021-01" db="EMBL/GenBank/DDBJ databases">
        <authorList>
            <person name="Corre E."/>
            <person name="Pelletier E."/>
            <person name="Niang G."/>
            <person name="Scheremetjew M."/>
            <person name="Finn R."/>
            <person name="Kale V."/>
            <person name="Holt S."/>
            <person name="Cochrane G."/>
            <person name="Meng A."/>
            <person name="Brown T."/>
            <person name="Cohen L."/>
        </authorList>
    </citation>
    <scope>NUCLEOTIDE SEQUENCE</scope>
    <source>
        <strain evidence="2">NIES-2562</strain>
    </source>
</reference>
<evidence type="ECO:0000313" key="2">
    <source>
        <dbReference type="EMBL" id="CAE0257353.1"/>
    </source>
</evidence>
<feature type="compositionally biased region" description="Basic and acidic residues" evidence="1">
    <location>
        <begin position="243"/>
        <end position="254"/>
    </location>
</feature>
<name>A0A7S3G958_9EUKA</name>
<gene>
    <name evidence="2" type="ORF">PBIL07802_LOCUS19612</name>
</gene>